<dbReference type="RefSeq" id="XP_035324494.1">
    <property type="nucleotide sequence ID" value="XM_035463070.1"/>
</dbReference>
<dbReference type="GeneID" id="55967318"/>
<proteinExistence type="predicted"/>
<feature type="compositionally biased region" description="Basic residues" evidence="1">
    <location>
        <begin position="20"/>
        <end position="31"/>
    </location>
</feature>
<dbReference type="EMBL" id="JAANYQ010000002">
    <property type="protein sequence ID" value="KAF4125842.1"/>
    <property type="molecule type" value="Genomic_DNA"/>
</dbReference>
<name>A0A9P4Z1S0_9HYPO</name>
<accession>A0A9P4Z1S0</accession>
<dbReference type="Proteomes" id="UP000749293">
    <property type="component" value="Unassembled WGS sequence"/>
</dbReference>
<feature type="compositionally biased region" description="Polar residues" evidence="1">
    <location>
        <begin position="1"/>
        <end position="16"/>
    </location>
</feature>
<organism evidence="2 3">
    <name type="scientific">Geosmithia morbida</name>
    <dbReference type="NCBI Taxonomy" id="1094350"/>
    <lineage>
        <taxon>Eukaryota</taxon>
        <taxon>Fungi</taxon>
        <taxon>Dikarya</taxon>
        <taxon>Ascomycota</taxon>
        <taxon>Pezizomycotina</taxon>
        <taxon>Sordariomycetes</taxon>
        <taxon>Hypocreomycetidae</taxon>
        <taxon>Hypocreales</taxon>
        <taxon>Bionectriaceae</taxon>
        <taxon>Geosmithia</taxon>
    </lineage>
</organism>
<reference evidence="2" key="1">
    <citation type="submission" date="2020-03" db="EMBL/GenBank/DDBJ databases">
        <title>Site-based positive gene gene selection in Geosmithia morbida across the United States reveals a broad range of putative effectors and factors for local host and environmental adapation.</title>
        <authorList>
            <person name="Onufrak A."/>
            <person name="Murdoch R.W."/>
            <person name="Gazis R."/>
            <person name="Huff M."/>
            <person name="Staton M."/>
            <person name="Klingeman W."/>
            <person name="Hadziabdic D."/>
        </authorList>
    </citation>
    <scope>NUCLEOTIDE SEQUENCE</scope>
    <source>
        <strain evidence="2">1262</strain>
    </source>
</reference>
<evidence type="ECO:0000313" key="2">
    <source>
        <dbReference type="EMBL" id="KAF4125842.1"/>
    </source>
</evidence>
<evidence type="ECO:0000256" key="1">
    <source>
        <dbReference type="SAM" id="MobiDB-lite"/>
    </source>
</evidence>
<keyword evidence="3" id="KW-1185">Reference proteome</keyword>
<dbReference type="AlphaFoldDB" id="A0A9P4Z1S0"/>
<gene>
    <name evidence="2" type="ORF">GMORB2_1088</name>
</gene>
<evidence type="ECO:0000313" key="3">
    <source>
        <dbReference type="Proteomes" id="UP000749293"/>
    </source>
</evidence>
<comment type="caution">
    <text evidence="2">The sequence shown here is derived from an EMBL/GenBank/DDBJ whole genome shotgun (WGS) entry which is preliminary data.</text>
</comment>
<sequence>MSGKLNQSLDEITASQRKVAGGRRRNQRRGTTRASVPTAPAGGIKKATKGGRNAPPAQAAPPRGDSKVIVSNLPKDVTEQQIKVCLR</sequence>
<feature type="region of interest" description="Disordered" evidence="1">
    <location>
        <begin position="1"/>
        <end position="72"/>
    </location>
</feature>
<protein>
    <submittedName>
        <fullName evidence="2">THO complex subunit 4</fullName>
    </submittedName>
</protein>